<feature type="chain" id="PRO_5033826446" evidence="10">
    <location>
        <begin position="19"/>
        <end position="278"/>
    </location>
</feature>
<evidence type="ECO:0000313" key="13">
    <source>
        <dbReference type="EMBL" id="VFT93262.1"/>
    </source>
</evidence>
<dbReference type="InterPro" id="IPR033116">
    <property type="entry name" value="TRYPSIN_SER"/>
</dbReference>
<evidence type="ECO:0000256" key="8">
    <source>
        <dbReference type="ARBA" id="ARBA00023180"/>
    </source>
</evidence>
<name>A0A485L6J8_9STRA</name>
<evidence type="ECO:0000313" key="12">
    <source>
        <dbReference type="EMBL" id="KAF0692440.1"/>
    </source>
</evidence>
<dbReference type="Pfam" id="PF00089">
    <property type="entry name" value="Trypsin"/>
    <property type="match status" value="1"/>
</dbReference>
<comment type="similarity">
    <text evidence="1">Belongs to the peptidase S1 family.</text>
</comment>
<dbReference type="AlphaFoldDB" id="A0A485L6J8"/>
<keyword evidence="6" id="KW-0843">Virulence</keyword>
<keyword evidence="5 9" id="KW-0720">Serine protease</keyword>
<feature type="domain" description="Peptidase S1" evidence="11">
    <location>
        <begin position="47"/>
        <end position="278"/>
    </location>
</feature>
<evidence type="ECO:0000256" key="6">
    <source>
        <dbReference type="ARBA" id="ARBA00023026"/>
    </source>
</evidence>
<dbReference type="InterPro" id="IPR001254">
    <property type="entry name" value="Trypsin_dom"/>
</dbReference>
<dbReference type="Gene3D" id="2.40.10.10">
    <property type="entry name" value="Trypsin-like serine proteases"/>
    <property type="match status" value="1"/>
</dbReference>
<keyword evidence="14" id="KW-1185">Reference proteome</keyword>
<dbReference type="PRINTS" id="PR00722">
    <property type="entry name" value="CHYMOTRYPSIN"/>
</dbReference>
<dbReference type="SUPFAM" id="SSF50494">
    <property type="entry name" value="Trypsin-like serine proteases"/>
    <property type="match status" value="1"/>
</dbReference>
<dbReference type="GO" id="GO:0004252">
    <property type="term" value="F:serine-type endopeptidase activity"/>
    <property type="evidence" value="ECO:0007669"/>
    <property type="project" value="InterPro"/>
</dbReference>
<gene>
    <name evidence="13" type="primary">Aste57867_16488</name>
    <name evidence="12" type="ORF">As57867_016431</name>
    <name evidence="13" type="ORF">ASTE57867_16488</name>
</gene>
<evidence type="ECO:0000256" key="1">
    <source>
        <dbReference type="ARBA" id="ARBA00007664"/>
    </source>
</evidence>
<dbReference type="InterPro" id="IPR043504">
    <property type="entry name" value="Peptidase_S1_PA_chymotrypsin"/>
</dbReference>
<keyword evidence="7" id="KW-1015">Disulfide bond</keyword>
<dbReference type="PROSITE" id="PS00134">
    <property type="entry name" value="TRYPSIN_HIS"/>
    <property type="match status" value="1"/>
</dbReference>
<keyword evidence="4 9" id="KW-0378">Hydrolase</keyword>
<reference evidence="12" key="2">
    <citation type="submission" date="2019-06" db="EMBL/GenBank/DDBJ databases">
        <title>Genomics analysis of Aphanomyces spp. identifies a new class of oomycete effector associated with host adaptation.</title>
        <authorList>
            <person name="Gaulin E."/>
        </authorList>
    </citation>
    <scope>NUCLEOTIDE SEQUENCE</scope>
    <source>
        <strain evidence="12">CBS 578.67</strain>
    </source>
</reference>
<sequence>MKFSILAFAAALAVATYAQDTTDVEIDDPVLVDTPVEDGGDDNGILVVGGKEAPKGQYTWTVNLRRSQGGSSFCGGSLIAPQYVLTAAHCVAGGKPAYVAVGTHFNSGTSDGEQIQVLSATSHPGYSGDTLKGNDVAILKLARASKFAPIGLGKNPINGGATAKLLGWGQTSGPQGNPSTVLKENDFTVVTNADCQAKLRTSNNFRGWTAQPTHICAGGVTGQAACFGDSGGPLVIGNTLIGDVSFGEPCAKGLPDVYGRVSAFKAFIDQNAQGHTWV</sequence>
<dbReference type="CDD" id="cd00190">
    <property type="entry name" value="Tryp_SPc"/>
    <property type="match status" value="1"/>
</dbReference>
<accession>A0A485L6J8</accession>
<keyword evidence="2 9" id="KW-0645">Protease</keyword>
<dbReference type="InterPro" id="IPR009003">
    <property type="entry name" value="Peptidase_S1_PA"/>
</dbReference>
<dbReference type="InterPro" id="IPR018114">
    <property type="entry name" value="TRYPSIN_HIS"/>
</dbReference>
<evidence type="ECO:0000256" key="4">
    <source>
        <dbReference type="ARBA" id="ARBA00022801"/>
    </source>
</evidence>
<proteinExistence type="inferred from homology"/>
<dbReference type="Proteomes" id="UP000332933">
    <property type="component" value="Unassembled WGS sequence"/>
</dbReference>
<evidence type="ECO:0000256" key="9">
    <source>
        <dbReference type="RuleBase" id="RU363034"/>
    </source>
</evidence>
<protein>
    <submittedName>
        <fullName evidence="13">Aste57867_16488 protein</fullName>
    </submittedName>
</protein>
<dbReference type="InterPro" id="IPR050430">
    <property type="entry name" value="Peptidase_S1"/>
</dbReference>
<dbReference type="PANTHER" id="PTHR24276:SF98">
    <property type="entry name" value="FI18310P1-RELATED"/>
    <property type="match status" value="1"/>
</dbReference>
<dbReference type="InterPro" id="IPR001314">
    <property type="entry name" value="Peptidase_S1A"/>
</dbReference>
<evidence type="ECO:0000256" key="2">
    <source>
        <dbReference type="ARBA" id="ARBA00022670"/>
    </source>
</evidence>
<evidence type="ECO:0000256" key="7">
    <source>
        <dbReference type="ARBA" id="ARBA00023157"/>
    </source>
</evidence>
<dbReference type="PROSITE" id="PS50240">
    <property type="entry name" value="TRYPSIN_DOM"/>
    <property type="match status" value="1"/>
</dbReference>
<evidence type="ECO:0000256" key="5">
    <source>
        <dbReference type="ARBA" id="ARBA00022825"/>
    </source>
</evidence>
<organism evidence="13 14">
    <name type="scientific">Aphanomyces stellatus</name>
    <dbReference type="NCBI Taxonomy" id="120398"/>
    <lineage>
        <taxon>Eukaryota</taxon>
        <taxon>Sar</taxon>
        <taxon>Stramenopiles</taxon>
        <taxon>Oomycota</taxon>
        <taxon>Saprolegniomycetes</taxon>
        <taxon>Saprolegniales</taxon>
        <taxon>Verrucalvaceae</taxon>
        <taxon>Aphanomyces</taxon>
    </lineage>
</organism>
<dbReference type="SMART" id="SM00020">
    <property type="entry name" value="Tryp_SPc"/>
    <property type="match status" value="1"/>
</dbReference>
<keyword evidence="3 10" id="KW-0732">Signal</keyword>
<feature type="signal peptide" evidence="10">
    <location>
        <begin position="1"/>
        <end position="18"/>
    </location>
</feature>
<dbReference type="FunFam" id="2.40.10.10:FF:000036">
    <property type="entry name" value="Trypsin beta"/>
    <property type="match status" value="1"/>
</dbReference>
<dbReference type="GO" id="GO:0006508">
    <property type="term" value="P:proteolysis"/>
    <property type="evidence" value="ECO:0007669"/>
    <property type="project" value="UniProtKB-KW"/>
</dbReference>
<dbReference type="EMBL" id="VJMH01005883">
    <property type="protein sequence ID" value="KAF0692440.1"/>
    <property type="molecule type" value="Genomic_DNA"/>
</dbReference>
<keyword evidence="8" id="KW-0325">Glycoprotein</keyword>
<dbReference type="PROSITE" id="PS00135">
    <property type="entry name" value="TRYPSIN_SER"/>
    <property type="match status" value="1"/>
</dbReference>
<dbReference type="PANTHER" id="PTHR24276">
    <property type="entry name" value="POLYSERASE-RELATED"/>
    <property type="match status" value="1"/>
</dbReference>
<evidence type="ECO:0000313" key="14">
    <source>
        <dbReference type="Proteomes" id="UP000332933"/>
    </source>
</evidence>
<dbReference type="EMBL" id="CAADRA010005904">
    <property type="protein sequence ID" value="VFT93262.1"/>
    <property type="molecule type" value="Genomic_DNA"/>
</dbReference>
<evidence type="ECO:0000256" key="10">
    <source>
        <dbReference type="SAM" id="SignalP"/>
    </source>
</evidence>
<dbReference type="OrthoDB" id="10066789at2759"/>
<evidence type="ECO:0000256" key="3">
    <source>
        <dbReference type="ARBA" id="ARBA00022729"/>
    </source>
</evidence>
<reference evidence="13 14" key="1">
    <citation type="submission" date="2019-03" db="EMBL/GenBank/DDBJ databases">
        <authorList>
            <person name="Gaulin E."/>
            <person name="Dumas B."/>
        </authorList>
    </citation>
    <scope>NUCLEOTIDE SEQUENCE [LARGE SCALE GENOMIC DNA]</scope>
    <source>
        <strain evidence="13">CBS 568.67</strain>
    </source>
</reference>
<evidence type="ECO:0000259" key="11">
    <source>
        <dbReference type="PROSITE" id="PS50240"/>
    </source>
</evidence>